<accession>A0A370MY43</accession>
<dbReference type="Pfam" id="PF07369">
    <property type="entry name" value="DUF1488"/>
    <property type="match status" value="1"/>
</dbReference>
<organism evidence="1 2">
    <name type="scientific">Paraburkholderia lacunae</name>
    <dbReference type="NCBI Taxonomy" id="2211104"/>
    <lineage>
        <taxon>Bacteria</taxon>
        <taxon>Pseudomonadati</taxon>
        <taxon>Pseudomonadota</taxon>
        <taxon>Betaproteobacteria</taxon>
        <taxon>Burkholderiales</taxon>
        <taxon>Burkholderiaceae</taxon>
        <taxon>Paraburkholderia</taxon>
    </lineage>
</organism>
<dbReference type="EMBL" id="QHKS01000037">
    <property type="protein sequence ID" value="RDJ98255.1"/>
    <property type="molecule type" value="Genomic_DNA"/>
</dbReference>
<evidence type="ECO:0000313" key="2">
    <source>
        <dbReference type="Proteomes" id="UP000254875"/>
    </source>
</evidence>
<proteinExistence type="predicted"/>
<evidence type="ECO:0000313" key="1">
    <source>
        <dbReference type="EMBL" id="RDJ98255.1"/>
    </source>
</evidence>
<dbReference type="AlphaFoldDB" id="A0A370MY43"/>
<comment type="caution">
    <text evidence="1">The sequence shown here is derived from an EMBL/GenBank/DDBJ whole genome shotgun (WGS) entry which is preliminary data.</text>
</comment>
<reference evidence="2" key="1">
    <citation type="submission" date="2018-05" db="EMBL/GenBank/DDBJ databases">
        <authorList>
            <person name="Feng T."/>
        </authorList>
    </citation>
    <scope>NUCLEOTIDE SEQUENCE [LARGE SCALE GENOMIC DNA]</scope>
    <source>
        <strain evidence="2">S27</strain>
    </source>
</reference>
<name>A0A370MY43_9BURK</name>
<protein>
    <submittedName>
        <fullName evidence="1">DUF1488 domain-containing protein</fullName>
    </submittedName>
</protein>
<dbReference type="OrthoDB" id="9105893at2"/>
<keyword evidence="2" id="KW-1185">Reference proteome</keyword>
<sequence>MPDFAPSVSADESRINFRLSQAIGFTQCVITRETLEVHFWLSPRADASRMLKVFADGRDRIVAVAERRMRTRPGPLIRLASNDFTARC</sequence>
<dbReference type="InterPro" id="IPR009962">
    <property type="entry name" value="DUF1488"/>
</dbReference>
<dbReference type="Proteomes" id="UP000254875">
    <property type="component" value="Unassembled WGS sequence"/>
</dbReference>
<gene>
    <name evidence="1" type="ORF">DLM46_34415</name>
</gene>